<dbReference type="Pfam" id="PF01124">
    <property type="entry name" value="MAPEG"/>
    <property type="match status" value="1"/>
</dbReference>
<dbReference type="PANTHER" id="PTHR35814">
    <property type="match status" value="1"/>
</dbReference>
<accession>A0AAJ1U4E1</accession>
<organism evidence="6 7">
    <name type="scientific">Rhodalgimonas zhirmunskyi</name>
    <dbReference type="NCBI Taxonomy" id="2964767"/>
    <lineage>
        <taxon>Bacteria</taxon>
        <taxon>Pseudomonadati</taxon>
        <taxon>Pseudomonadota</taxon>
        <taxon>Alphaproteobacteria</taxon>
        <taxon>Rhodobacterales</taxon>
        <taxon>Roseobacteraceae</taxon>
        <taxon>Rhodalgimonas</taxon>
    </lineage>
</organism>
<keyword evidence="7" id="KW-1185">Reference proteome</keyword>
<comment type="subcellular location">
    <subcellularLocation>
        <location evidence="1">Membrane</location>
    </subcellularLocation>
</comment>
<keyword evidence="4 5" id="KW-0472">Membrane</keyword>
<dbReference type="InterPro" id="IPR023352">
    <property type="entry name" value="MAPEG-like_dom_sf"/>
</dbReference>
<reference evidence="6" key="2">
    <citation type="submission" date="2023-04" db="EMBL/GenBank/DDBJ databases">
        <title>'Rhodoalgimonas zhirmunskyi' gen. nov., isolated from a red alga.</title>
        <authorList>
            <person name="Nedashkovskaya O.I."/>
            <person name="Otstavnykh N.Y."/>
            <person name="Bystritskaya E.P."/>
            <person name="Balabanova L.A."/>
            <person name="Isaeva M.P."/>
        </authorList>
    </citation>
    <scope>NUCLEOTIDE SEQUENCE</scope>
    <source>
        <strain evidence="6">10Alg 79</strain>
    </source>
</reference>
<evidence type="ECO:0000313" key="6">
    <source>
        <dbReference type="EMBL" id="MDQ2093460.1"/>
    </source>
</evidence>
<dbReference type="Gene3D" id="1.20.120.550">
    <property type="entry name" value="Membrane associated eicosanoid/glutathione metabolism-like domain"/>
    <property type="match status" value="1"/>
</dbReference>
<feature type="transmembrane region" description="Helical" evidence="5">
    <location>
        <begin position="56"/>
        <end position="87"/>
    </location>
</feature>
<evidence type="ECO:0000256" key="2">
    <source>
        <dbReference type="ARBA" id="ARBA00022692"/>
    </source>
</evidence>
<keyword evidence="2 5" id="KW-0812">Transmembrane</keyword>
<evidence type="ECO:0000256" key="4">
    <source>
        <dbReference type="ARBA" id="ARBA00023136"/>
    </source>
</evidence>
<dbReference type="RefSeq" id="WP_317625047.1">
    <property type="nucleotide sequence ID" value="NZ_JANFFA010000001.1"/>
</dbReference>
<comment type="caution">
    <text evidence="6">The sequence shown here is derived from an EMBL/GenBank/DDBJ whole genome shotgun (WGS) entry which is preliminary data.</text>
</comment>
<evidence type="ECO:0000256" key="1">
    <source>
        <dbReference type="ARBA" id="ARBA00004370"/>
    </source>
</evidence>
<dbReference type="PANTHER" id="PTHR35814:SF1">
    <property type="entry name" value="GLUTATHIONE S-TRANSFERASE-RELATED"/>
    <property type="match status" value="1"/>
</dbReference>
<evidence type="ECO:0000256" key="3">
    <source>
        <dbReference type="ARBA" id="ARBA00022989"/>
    </source>
</evidence>
<dbReference type="InterPro" id="IPR001129">
    <property type="entry name" value="Membr-assoc_MAPEG"/>
</dbReference>
<reference evidence="6" key="1">
    <citation type="submission" date="2022-07" db="EMBL/GenBank/DDBJ databases">
        <authorList>
            <person name="Otstavnykh N."/>
            <person name="Isaeva M."/>
            <person name="Bystritskaya E."/>
        </authorList>
    </citation>
    <scope>NUCLEOTIDE SEQUENCE</scope>
    <source>
        <strain evidence="6">10Alg 79</strain>
    </source>
</reference>
<sequence>MPLAVTTLYAGLLGLFYLGLSAWVVMQRGRRKVMSGDKGDPIMANAMRVHANFNEYVPMLLILMGLAEVNGLGATWMHVIGITLLIARGLHGFGMGRLPHWPPGRGGGAALSFALLLALSIIDLVLVLA</sequence>
<dbReference type="AlphaFoldDB" id="A0AAJ1U4E1"/>
<proteinExistence type="predicted"/>
<name>A0AAJ1U4E1_9RHOB</name>
<gene>
    <name evidence="6" type="ORF">NOI20_05000</name>
</gene>
<dbReference type="EMBL" id="JANFFA010000001">
    <property type="protein sequence ID" value="MDQ2093460.1"/>
    <property type="molecule type" value="Genomic_DNA"/>
</dbReference>
<protein>
    <submittedName>
        <fullName evidence="6">MAPEG family protein</fullName>
    </submittedName>
</protein>
<dbReference type="Proteomes" id="UP001227162">
    <property type="component" value="Unassembled WGS sequence"/>
</dbReference>
<dbReference type="SUPFAM" id="SSF161084">
    <property type="entry name" value="MAPEG domain-like"/>
    <property type="match status" value="1"/>
</dbReference>
<keyword evidence="3 5" id="KW-1133">Transmembrane helix</keyword>
<feature type="transmembrane region" description="Helical" evidence="5">
    <location>
        <begin position="107"/>
        <end position="128"/>
    </location>
</feature>
<feature type="transmembrane region" description="Helical" evidence="5">
    <location>
        <begin position="6"/>
        <end position="26"/>
    </location>
</feature>
<dbReference type="GO" id="GO:0016020">
    <property type="term" value="C:membrane"/>
    <property type="evidence" value="ECO:0007669"/>
    <property type="project" value="UniProtKB-SubCell"/>
</dbReference>
<evidence type="ECO:0000256" key="5">
    <source>
        <dbReference type="SAM" id="Phobius"/>
    </source>
</evidence>
<evidence type="ECO:0000313" key="7">
    <source>
        <dbReference type="Proteomes" id="UP001227162"/>
    </source>
</evidence>